<accession>A0A1J0GIQ1</accession>
<dbReference type="AlphaFoldDB" id="A0A1J0GIQ1"/>
<dbReference type="STRING" id="1552.A7L45_14485"/>
<evidence type="ECO:0008006" key="3">
    <source>
        <dbReference type="Google" id="ProtNLM"/>
    </source>
</evidence>
<evidence type="ECO:0000313" key="1">
    <source>
        <dbReference type="EMBL" id="APC41195.1"/>
    </source>
</evidence>
<dbReference type="Pfam" id="PF06949">
    <property type="entry name" value="DUF1292"/>
    <property type="match status" value="1"/>
</dbReference>
<dbReference type="KEGG" id="ceu:A7L45_14485"/>
<dbReference type="RefSeq" id="WP_071613489.1">
    <property type="nucleotide sequence ID" value="NZ_CP015756.1"/>
</dbReference>
<dbReference type="InterPro" id="IPR009711">
    <property type="entry name" value="UPF0473"/>
</dbReference>
<dbReference type="EMBL" id="CP015756">
    <property type="protein sequence ID" value="APC41195.1"/>
    <property type="molecule type" value="Genomic_DNA"/>
</dbReference>
<dbReference type="Proteomes" id="UP000182569">
    <property type="component" value="Chromosome"/>
</dbReference>
<protein>
    <recommendedName>
        <fullName evidence="3">DUF1292 domain-containing protein</fullName>
    </recommendedName>
</protein>
<evidence type="ECO:0000313" key="2">
    <source>
        <dbReference type="Proteomes" id="UP000182569"/>
    </source>
</evidence>
<reference evidence="2" key="1">
    <citation type="journal article" date="2016" name="Front. Microbiol.">
        <title>Complete Genome Sequence of Clostridium estertheticum DSM 8809, a Microbe Identified in Spoiled Vacuum Packed Beef.</title>
        <authorList>
            <person name="Yu Z."/>
            <person name="Gunn L."/>
            <person name="Brennan E."/>
            <person name="Reid R."/>
            <person name="Wall P.G."/>
            <person name="Gaora O.P."/>
            <person name="Hurley D."/>
            <person name="Bolton D."/>
            <person name="Fanning S."/>
        </authorList>
    </citation>
    <scope>NUCLEOTIDE SEQUENCE [LARGE SCALE GENOMIC DNA]</scope>
    <source>
        <strain evidence="2">DSM 8809</strain>
    </source>
</reference>
<proteinExistence type="predicted"/>
<organism evidence="1 2">
    <name type="scientific">Clostridium estertheticum subsp. estertheticum</name>
    <dbReference type="NCBI Taxonomy" id="1552"/>
    <lineage>
        <taxon>Bacteria</taxon>
        <taxon>Bacillati</taxon>
        <taxon>Bacillota</taxon>
        <taxon>Clostridia</taxon>
        <taxon>Eubacteriales</taxon>
        <taxon>Clostridiaceae</taxon>
        <taxon>Clostridium</taxon>
    </lineage>
</organism>
<dbReference type="OrthoDB" id="1957780at2"/>
<keyword evidence="2" id="KW-1185">Reference proteome</keyword>
<gene>
    <name evidence="1" type="ORF">A7L45_14485</name>
</gene>
<name>A0A1J0GIQ1_9CLOT</name>
<sequence>MNEDKNTSCGCGGHEHDHENKGCGCGGHDNEEKNEGCGCGGHEHEHEHEGCGCGCGEGEGEALTVDLEDENGNVVPCEIVDGFTYKENEYALVQNPEDDSIYLFKVIGDEETGELIIPEDEEFAEVTKYYEELIKDEK</sequence>